<comment type="caution">
    <text evidence="10">The sequence shown here is derived from an EMBL/GenBank/DDBJ whole genome shotgun (WGS) entry which is preliminary data.</text>
</comment>
<organism evidence="10 11">
    <name type="scientific">Streptantibioticus rubrisoli</name>
    <dbReference type="NCBI Taxonomy" id="1387313"/>
    <lineage>
        <taxon>Bacteria</taxon>
        <taxon>Bacillati</taxon>
        <taxon>Actinomycetota</taxon>
        <taxon>Actinomycetes</taxon>
        <taxon>Kitasatosporales</taxon>
        <taxon>Streptomycetaceae</taxon>
        <taxon>Streptantibioticus</taxon>
    </lineage>
</organism>
<keyword evidence="3" id="KW-0813">Transport</keyword>
<sequence length="362" mass="37995">MEQPGEDSGAAENRRFGHPGRPVDRRSPFFVGMWAAAGVAVTVAVAEMVLAVRAVLVLIALALFLAVGLDPAVRWFGRRGLPRWAAVLVIALAGVGVLTGFLSLAIPPLADQAEQFAHRLPGYLHDLQRANSFLGHLNRQFHIQQALQKLLTSGGASLAGGLFGAGKLVLGALASVVVAAVLTVYFLLGLPTLKGTFLRLVPASRRTRVELITDEVFAKVGRYLVGQGMLALIAAAGTLAWLEIFSVPYALLLSFFVALLDLVPMVGSTIAGVVVSLVALTVSLPVAAATGGFYTAYRLAEDYLLSPRIMGKQVEVPAMVAIVAVLIGGSLLGIPGALIGIPLAAAIRLILEEVVYPRLDAS</sequence>
<evidence type="ECO:0000256" key="4">
    <source>
        <dbReference type="ARBA" id="ARBA00022475"/>
    </source>
</evidence>
<evidence type="ECO:0000256" key="3">
    <source>
        <dbReference type="ARBA" id="ARBA00022448"/>
    </source>
</evidence>
<evidence type="ECO:0000256" key="8">
    <source>
        <dbReference type="SAM" id="MobiDB-lite"/>
    </source>
</evidence>
<keyword evidence="7 9" id="KW-0472">Membrane</keyword>
<feature type="region of interest" description="Disordered" evidence="8">
    <location>
        <begin position="1"/>
        <end position="20"/>
    </location>
</feature>
<evidence type="ECO:0000256" key="5">
    <source>
        <dbReference type="ARBA" id="ARBA00022692"/>
    </source>
</evidence>
<feature type="transmembrane region" description="Helical" evidence="9">
    <location>
        <begin position="52"/>
        <end position="73"/>
    </location>
</feature>
<feature type="transmembrane region" description="Helical" evidence="9">
    <location>
        <begin position="270"/>
        <end position="297"/>
    </location>
</feature>
<feature type="transmembrane region" description="Helical" evidence="9">
    <location>
        <begin position="29"/>
        <end position="46"/>
    </location>
</feature>
<evidence type="ECO:0000313" key="11">
    <source>
        <dbReference type="Proteomes" id="UP001206206"/>
    </source>
</evidence>
<evidence type="ECO:0000256" key="7">
    <source>
        <dbReference type="ARBA" id="ARBA00023136"/>
    </source>
</evidence>
<evidence type="ECO:0000256" key="2">
    <source>
        <dbReference type="ARBA" id="ARBA00009773"/>
    </source>
</evidence>
<reference evidence="10 11" key="1">
    <citation type="submission" date="2022-06" db="EMBL/GenBank/DDBJ databases">
        <title>Draft genome sequence of type strain Streptomyces rubrisoli DSM 42083.</title>
        <authorList>
            <person name="Duangmal K."/>
            <person name="Klaysubun C."/>
        </authorList>
    </citation>
    <scope>NUCLEOTIDE SEQUENCE [LARGE SCALE GENOMIC DNA]</scope>
    <source>
        <strain evidence="10 11">DSM 42083</strain>
    </source>
</reference>
<proteinExistence type="inferred from homology"/>
<dbReference type="PANTHER" id="PTHR21716:SF53">
    <property type="entry name" value="PERMEASE PERM-RELATED"/>
    <property type="match status" value="1"/>
</dbReference>
<dbReference type="PANTHER" id="PTHR21716">
    <property type="entry name" value="TRANSMEMBRANE PROTEIN"/>
    <property type="match status" value="1"/>
</dbReference>
<feature type="transmembrane region" description="Helical" evidence="9">
    <location>
        <begin position="318"/>
        <end position="351"/>
    </location>
</feature>
<evidence type="ECO:0000256" key="1">
    <source>
        <dbReference type="ARBA" id="ARBA00004651"/>
    </source>
</evidence>
<dbReference type="InterPro" id="IPR002549">
    <property type="entry name" value="AI-2E-like"/>
</dbReference>
<keyword evidence="11" id="KW-1185">Reference proteome</keyword>
<evidence type="ECO:0000256" key="9">
    <source>
        <dbReference type="SAM" id="Phobius"/>
    </source>
</evidence>
<keyword evidence="6 9" id="KW-1133">Transmembrane helix</keyword>
<comment type="subcellular location">
    <subcellularLocation>
        <location evidence="1">Cell membrane</location>
        <topology evidence="1">Multi-pass membrane protein</topology>
    </subcellularLocation>
</comment>
<evidence type="ECO:0000313" key="10">
    <source>
        <dbReference type="EMBL" id="MCQ4042581.1"/>
    </source>
</evidence>
<feature type="transmembrane region" description="Helical" evidence="9">
    <location>
        <begin position="229"/>
        <end position="258"/>
    </location>
</feature>
<comment type="similarity">
    <text evidence="2">Belongs to the autoinducer-2 exporter (AI-2E) (TC 2.A.86) family.</text>
</comment>
<dbReference type="EMBL" id="JANFNH010000008">
    <property type="protein sequence ID" value="MCQ4042581.1"/>
    <property type="molecule type" value="Genomic_DNA"/>
</dbReference>
<protein>
    <submittedName>
        <fullName evidence="10">AI-2E family transporter</fullName>
    </submittedName>
</protein>
<name>A0ABT1PB28_9ACTN</name>
<gene>
    <name evidence="10" type="ORF">NON19_11185</name>
</gene>
<evidence type="ECO:0000256" key="6">
    <source>
        <dbReference type="ARBA" id="ARBA00022989"/>
    </source>
</evidence>
<feature type="transmembrane region" description="Helical" evidence="9">
    <location>
        <begin position="168"/>
        <end position="190"/>
    </location>
</feature>
<dbReference type="Pfam" id="PF01594">
    <property type="entry name" value="AI-2E_transport"/>
    <property type="match status" value="1"/>
</dbReference>
<dbReference type="Proteomes" id="UP001206206">
    <property type="component" value="Unassembled WGS sequence"/>
</dbReference>
<dbReference type="RefSeq" id="WP_255926898.1">
    <property type="nucleotide sequence ID" value="NZ_JANFNH010000008.1"/>
</dbReference>
<keyword evidence="5 9" id="KW-0812">Transmembrane</keyword>
<feature type="transmembrane region" description="Helical" evidence="9">
    <location>
        <begin position="85"/>
        <end position="106"/>
    </location>
</feature>
<accession>A0ABT1PB28</accession>
<keyword evidence="4" id="KW-1003">Cell membrane</keyword>